<keyword evidence="4" id="KW-1185">Reference proteome</keyword>
<dbReference type="Pfam" id="PF01627">
    <property type="entry name" value="Hpt"/>
    <property type="match status" value="1"/>
</dbReference>
<organism evidence="3 4">
    <name type="scientific">Roseovarius faecimaris</name>
    <dbReference type="NCBI Taxonomy" id="2494550"/>
    <lineage>
        <taxon>Bacteria</taxon>
        <taxon>Pseudomonadati</taxon>
        <taxon>Pseudomonadota</taxon>
        <taxon>Alphaproteobacteria</taxon>
        <taxon>Rhodobacterales</taxon>
        <taxon>Roseobacteraceae</taxon>
        <taxon>Roseovarius</taxon>
    </lineage>
</organism>
<evidence type="ECO:0000259" key="2">
    <source>
        <dbReference type="Pfam" id="PF01627"/>
    </source>
</evidence>
<feature type="domain" description="HPt" evidence="2">
    <location>
        <begin position="21"/>
        <end position="85"/>
    </location>
</feature>
<gene>
    <name evidence="3" type="ORF">EI983_18395</name>
</gene>
<keyword evidence="1" id="KW-0902">Two-component regulatory system</keyword>
<dbReference type="Proteomes" id="UP000428330">
    <property type="component" value="Chromosome"/>
</dbReference>
<evidence type="ECO:0000313" key="3">
    <source>
        <dbReference type="EMBL" id="QGY00126.1"/>
    </source>
</evidence>
<dbReference type="GO" id="GO:0000160">
    <property type="term" value="P:phosphorelay signal transduction system"/>
    <property type="evidence" value="ECO:0007669"/>
    <property type="project" value="UniProtKB-KW"/>
</dbReference>
<dbReference type="InterPro" id="IPR008207">
    <property type="entry name" value="Sig_transdc_His_kin_Hpt_dom"/>
</dbReference>
<evidence type="ECO:0000256" key="1">
    <source>
        <dbReference type="ARBA" id="ARBA00023012"/>
    </source>
</evidence>
<dbReference type="OrthoDB" id="7867809at2"/>
<dbReference type="AlphaFoldDB" id="A0A6I6ITQ4"/>
<name>A0A6I6ITQ4_9RHOB</name>
<proteinExistence type="predicted"/>
<protein>
    <submittedName>
        <fullName evidence="3">Hpt domain-containing protein</fullName>
    </submittedName>
</protein>
<reference evidence="4" key="1">
    <citation type="submission" date="2018-12" db="EMBL/GenBank/DDBJ databases">
        <title>Complete genome sequence of Roseovarius sp. MME-070.</title>
        <authorList>
            <person name="Nam Y.-D."/>
            <person name="Kang J."/>
            <person name="Chung W.-H."/>
            <person name="Park Y.S."/>
        </authorList>
    </citation>
    <scope>NUCLEOTIDE SEQUENCE [LARGE SCALE GENOMIC DNA]</scope>
    <source>
        <strain evidence="4">MME-070</strain>
    </source>
</reference>
<dbReference type="KEGG" id="rom:EI983_18395"/>
<dbReference type="EMBL" id="CP034348">
    <property type="protein sequence ID" value="QGY00126.1"/>
    <property type="molecule type" value="Genomic_DNA"/>
</dbReference>
<dbReference type="InterPro" id="IPR036641">
    <property type="entry name" value="HPT_dom_sf"/>
</dbReference>
<dbReference type="RefSeq" id="WP_157708806.1">
    <property type="nucleotide sequence ID" value="NZ_CP034348.1"/>
</dbReference>
<sequence>MIDWSRVEELRDEIGAEDFAEVVEIFLEEVEEVIAVIPGGVADDTIEAHLQFLKGSALNLGFQAFSGLCQSGETAAAAGDYAAIDLNAVVAIYQESKAVFLAQLDEKFAA</sequence>
<accession>A0A6I6ITQ4</accession>
<dbReference type="GO" id="GO:0004672">
    <property type="term" value="F:protein kinase activity"/>
    <property type="evidence" value="ECO:0007669"/>
    <property type="project" value="UniProtKB-ARBA"/>
</dbReference>
<evidence type="ECO:0000313" key="4">
    <source>
        <dbReference type="Proteomes" id="UP000428330"/>
    </source>
</evidence>
<dbReference type="SUPFAM" id="SSF47226">
    <property type="entry name" value="Histidine-containing phosphotransfer domain, HPT domain"/>
    <property type="match status" value="1"/>
</dbReference>
<dbReference type="Gene3D" id="1.20.120.160">
    <property type="entry name" value="HPT domain"/>
    <property type="match status" value="1"/>
</dbReference>